<dbReference type="PANTHER" id="PTHR30026">
    <property type="entry name" value="OUTER MEMBRANE PROTEIN TOLC"/>
    <property type="match status" value="1"/>
</dbReference>
<dbReference type="GO" id="GO:0015562">
    <property type="term" value="F:efflux transmembrane transporter activity"/>
    <property type="evidence" value="ECO:0007669"/>
    <property type="project" value="InterPro"/>
</dbReference>
<dbReference type="PANTHER" id="PTHR30026:SF22">
    <property type="entry name" value="OUTER MEMBRANE EFFLUX PROTEIN"/>
    <property type="match status" value="1"/>
</dbReference>
<accession>A0A177NHM4</accession>
<reference evidence="9" key="1">
    <citation type="submission" date="2016-03" db="EMBL/GenBank/DDBJ databases">
        <authorList>
            <person name="Heylen K."/>
            <person name="De Vos P."/>
            <person name="Vekeman B."/>
        </authorList>
    </citation>
    <scope>NUCLEOTIDE SEQUENCE [LARGE SCALE GENOMIC DNA]</scope>
    <source>
        <strain evidence="9">R-45383</strain>
    </source>
</reference>
<comment type="subcellular location">
    <subcellularLocation>
        <location evidence="1">Cell outer membrane</location>
    </subcellularLocation>
</comment>
<keyword evidence="5" id="KW-0812">Transmembrane</keyword>
<proteinExistence type="inferred from homology"/>
<dbReference type="RefSeq" id="WP_064029653.1">
    <property type="nucleotide sequence ID" value="NZ_LUUK01000178.1"/>
</dbReference>
<dbReference type="GO" id="GO:0009279">
    <property type="term" value="C:cell outer membrane"/>
    <property type="evidence" value="ECO:0007669"/>
    <property type="project" value="UniProtKB-SubCell"/>
</dbReference>
<dbReference type="NCBIfam" id="TIGR01844">
    <property type="entry name" value="type_I_sec_TolC"/>
    <property type="match status" value="1"/>
</dbReference>
<dbReference type="EMBL" id="LUUK01000178">
    <property type="protein sequence ID" value="OAI17362.1"/>
    <property type="molecule type" value="Genomic_DNA"/>
</dbReference>
<comment type="caution">
    <text evidence="8">The sequence shown here is derived from an EMBL/GenBank/DDBJ whole genome shotgun (WGS) entry which is preliminary data.</text>
</comment>
<evidence type="ECO:0000256" key="3">
    <source>
        <dbReference type="ARBA" id="ARBA00022448"/>
    </source>
</evidence>
<protein>
    <submittedName>
        <fullName evidence="8">Type I secretion protein TolC</fullName>
    </submittedName>
</protein>
<dbReference type="OrthoDB" id="9814637at2"/>
<evidence type="ECO:0000256" key="2">
    <source>
        <dbReference type="ARBA" id="ARBA00007613"/>
    </source>
</evidence>
<keyword evidence="3" id="KW-0813">Transport</keyword>
<evidence type="ECO:0000256" key="4">
    <source>
        <dbReference type="ARBA" id="ARBA00022452"/>
    </source>
</evidence>
<dbReference type="InterPro" id="IPR051906">
    <property type="entry name" value="TolC-like"/>
</dbReference>
<dbReference type="Gene3D" id="1.20.1600.10">
    <property type="entry name" value="Outer membrane efflux proteins (OEP)"/>
    <property type="match status" value="1"/>
</dbReference>
<dbReference type="InterPro" id="IPR003423">
    <property type="entry name" value="OMP_efflux"/>
</dbReference>
<dbReference type="GO" id="GO:0015288">
    <property type="term" value="F:porin activity"/>
    <property type="evidence" value="ECO:0007669"/>
    <property type="project" value="TreeGrafter"/>
</dbReference>
<evidence type="ECO:0000256" key="7">
    <source>
        <dbReference type="ARBA" id="ARBA00023237"/>
    </source>
</evidence>
<evidence type="ECO:0000256" key="5">
    <source>
        <dbReference type="ARBA" id="ARBA00022692"/>
    </source>
</evidence>
<comment type="similarity">
    <text evidence="2">Belongs to the outer membrane factor (OMF) (TC 1.B.17) family.</text>
</comment>
<keyword evidence="6" id="KW-0472">Membrane</keyword>
<evidence type="ECO:0000256" key="1">
    <source>
        <dbReference type="ARBA" id="ARBA00004442"/>
    </source>
</evidence>
<organism evidence="8 9">
    <name type="scientific">Methylomonas koyamae</name>
    <dbReference type="NCBI Taxonomy" id="702114"/>
    <lineage>
        <taxon>Bacteria</taxon>
        <taxon>Pseudomonadati</taxon>
        <taxon>Pseudomonadota</taxon>
        <taxon>Gammaproteobacteria</taxon>
        <taxon>Methylococcales</taxon>
        <taxon>Methylococcaceae</taxon>
        <taxon>Methylomonas</taxon>
    </lineage>
</organism>
<dbReference type="SUPFAM" id="SSF56954">
    <property type="entry name" value="Outer membrane efflux proteins (OEP)"/>
    <property type="match status" value="1"/>
</dbReference>
<dbReference type="InterPro" id="IPR010130">
    <property type="entry name" value="T1SS_OMP_TolC"/>
</dbReference>
<sequence length="442" mass="49444">MKSTTGWGVSIAIQLAFATDGYAVTLQDSIQKVLDDNPKIQAAKSERRAVEEEIGQAKAGYFPTVDATAGIGWEESNNPTTRTRGDGSVFYHREEGAIQVRQMLFDGLATPNEVERQEKRTDSRAYTVFGQSEITALDGVEAYLKVLRRQELLNLAKDNLQLHLRTNEQIKLRSERGVGKRADVDQSMGRVALAEKNVWSETGNLKDAETGFQRVIGILPDTVEPVAAPTAALPATMEQAIDEALADHPILKSANSDVESAFAQHETAKAPYFPRFDIETGVSHNYNLDGIRGTNSDMTAMLRMRYNLFNGGKDIARREQTAQLINQAKDIRDNTHRQVVESMRLSWVAYQTVKSQMEFYKQHADSAEKTITAYQQQFNIGQRTLLDLLDTYNEMYVAKSSLINAKYDELFSQYRILASKGQLNKHLGTKLPEEIQPISSAD</sequence>
<evidence type="ECO:0000256" key="6">
    <source>
        <dbReference type="ARBA" id="ARBA00023136"/>
    </source>
</evidence>
<dbReference type="STRING" id="702114.A1355_08260"/>
<keyword evidence="4" id="KW-1134">Transmembrane beta strand</keyword>
<dbReference type="Pfam" id="PF02321">
    <property type="entry name" value="OEP"/>
    <property type="match status" value="2"/>
</dbReference>
<name>A0A177NHM4_9GAMM</name>
<evidence type="ECO:0000313" key="9">
    <source>
        <dbReference type="Proteomes" id="UP000077628"/>
    </source>
</evidence>
<keyword evidence="9" id="KW-1185">Reference proteome</keyword>
<keyword evidence="7" id="KW-0998">Cell outer membrane</keyword>
<dbReference type="GO" id="GO:1990281">
    <property type="term" value="C:efflux pump complex"/>
    <property type="evidence" value="ECO:0007669"/>
    <property type="project" value="TreeGrafter"/>
</dbReference>
<gene>
    <name evidence="8" type="ORF">A1355_08260</name>
</gene>
<dbReference type="AlphaFoldDB" id="A0A177NHM4"/>
<evidence type="ECO:0000313" key="8">
    <source>
        <dbReference type="EMBL" id="OAI17362.1"/>
    </source>
</evidence>
<dbReference type="Proteomes" id="UP000077628">
    <property type="component" value="Unassembled WGS sequence"/>
</dbReference>